<dbReference type="InterPro" id="IPR045361">
    <property type="entry name" value="CIS_tube_prot_N"/>
</dbReference>
<dbReference type="EMBL" id="BAABHD010000032">
    <property type="protein sequence ID" value="GAA4460520.1"/>
    <property type="molecule type" value="Genomic_DNA"/>
</dbReference>
<evidence type="ECO:0000313" key="2">
    <source>
        <dbReference type="EMBL" id="GAA4460520.1"/>
    </source>
</evidence>
<gene>
    <name evidence="2" type="ORF">GCM10023189_35760</name>
</gene>
<dbReference type="Proteomes" id="UP001501175">
    <property type="component" value="Unassembled WGS sequence"/>
</dbReference>
<protein>
    <submittedName>
        <fullName evidence="2">LysM peptidoglycan-binding domain-containing protein</fullName>
    </submittedName>
</protein>
<evidence type="ECO:0000313" key="3">
    <source>
        <dbReference type="Proteomes" id="UP001501175"/>
    </source>
</evidence>
<dbReference type="InterPro" id="IPR018392">
    <property type="entry name" value="LysM"/>
</dbReference>
<keyword evidence="3" id="KW-1185">Reference proteome</keyword>
<dbReference type="PROSITE" id="PS51782">
    <property type="entry name" value="LYSM"/>
    <property type="match status" value="1"/>
</dbReference>
<feature type="domain" description="LysM" evidence="1">
    <location>
        <begin position="173"/>
        <end position="220"/>
    </location>
</feature>
<sequence length="230" mass="26288">MPAGQLEKLKIIGFKDSTYNDPPEGMETFEAMLNPESYTLDYKVEYQDAQGQGASTAQQRFTVKKPEEFSFELLIDSTGIVDNNPRESIEDDIIKLRDLLLKYEGDIHEPKHFKVVWGSLLFKGRCTGLNINIKLFNPDGKPIRAICKISFKGSVEDNLRTATERRRSPDLTHYRLVKAGDTLPMLCYQIYGHSGYYLQVARVNKLANFRQLVPGQELQFPPLEKNTPVR</sequence>
<evidence type="ECO:0000259" key="1">
    <source>
        <dbReference type="PROSITE" id="PS51782"/>
    </source>
</evidence>
<proteinExistence type="predicted"/>
<organism evidence="2 3">
    <name type="scientific">Nibrella saemangeumensis</name>
    <dbReference type="NCBI Taxonomy" id="1084526"/>
    <lineage>
        <taxon>Bacteria</taxon>
        <taxon>Pseudomonadati</taxon>
        <taxon>Bacteroidota</taxon>
        <taxon>Cytophagia</taxon>
        <taxon>Cytophagales</taxon>
        <taxon>Spirosomataceae</taxon>
        <taxon>Nibrella</taxon>
    </lineage>
</organism>
<name>A0ABP8N372_9BACT</name>
<comment type="caution">
    <text evidence="2">The sequence shown here is derived from an EMBL/GenBank/DDBJ whole genome shotgun (WGS) entry which is preliminary data.</text>
</comment>
<dbReference type="RefSeq" id="WP_345245452.1">
    <property type="nucleotide sequence ID" value="NZ_BAABHD010000032.1"/>
</dbReference>
<dbReference type="Pfam" id="PF19266">
    <property type="entry name" value="CIS_tube"/>
    <property type="match status" value="1"/>
</dbReference>
<accession>A0ABP8N372</accession>
<reference evidence="3" key="1">
    <citation type="journal article" date="2019" name="Int. J. Syst. Evol. Microbiol.">
        <title>The Global Catalogue of Microorganisms (GCM) 10K type strain sequencing project: providing services to taxonomists for standard genome sequencing and annotation.</title>
        <authorList>
            <consortium name="The Broad Institute Genomics Platform"/>
            <consortium name="The Broad Institute Genome Sequencing Center for Infectious Disease"/>
            <person name="Wu L."/>
            <person name="Ma J."/>
        </authorList>
    </citation>
    <scope>NUCLEOTIDE SEQUENCE [LARGE SCALE GENOMIC DNA]</scope>
    <source>
        <strain evidence="3">JCM 17927</strain>
    </source>
</reference>